<feature type="compositionally biased region" description="Basic residues" evidence="1">
    <location>
        <begin position="66"/>
        <end position="77"/>
    </location>
</feature>
<organism evidence="2 3">
    <name type="scientific">Caldovatus sediminis</name>
    <dbReference type="NCBI Taxonomy" id="2041189"/>
    <lineage>
        <taxon>Bacteria</taxon>
        <taxon>Pseudomonadati</taxon>
        <taxon>Pseudomonadota</taxon>
        <taxon>Alphaproteobacteria</taxon>
        <taxon>Acetobacterales</taxon>
        <taxon>Roseomonadaceae</taxon>
        <taxon>Caldovatus</taxon>
    </lineage>
</organism>
<evidence type="ECO:0000313" key="3">
    <source>
        <dbReference type="Proteomes" id="UP000597507"/>
    </source>
</evidence>
<evidence type="ECO:0000313" key="2">
    <source>
        <dbReference type="EMBL" id="GGG22544.1"/>
    </source>
</evidence>
<dbReference type="AlphaFoldDB" id="A0A8J2Z8G8"/>
<evidence type="ECO:0000256" key="1">
    <source>
        <dbReference type="SAM" id="MobiDB-lite"/>
    </source>
</evidence>
<dbReference type="Proteomes" id="UP000597507">
    <property type="component" value="Unassembled WGS sequence"/>
</dbReference>
<dbReference type="EMBL" id="BMKS01000002">
    <property type="protein sequence ID" value="GGG22544.1"/>
    <property type="molecule type" value="Genomic_DNA"/>
</dbReference>
<name>A0A8J2Z8G8_9PROT</name>
<sequence>MSGDGASEVISQPAPVFWTQSPTLEARLAIQSMRKVGWRSGAKTPAVGMTARVCGTGRAGNEKARRAVHRRGGVSRRPRGEPDAACDGRSPGAAGGAAAAPGGGGTVRSGWARTLGPIGRSWSRPLVSKSYDQLHILR</sequence>
<feature type="region of interest" description="Disordered" evidence="1">
    <location>
        <begin position="57"/>
        <end position="109"/>
    </location>
</feature>
<proteinExistence type="predicted"/>
<reference evidence="2 3" key="1">
    <citation type="journal article" date="2014" name="Int. J. Syst. Evol. Microbiol.">
        <title>Complete genome sequence of Corynebacterium casei LMG S-19264T (=DSM 44701T), isolated from a smear-ripened cheese.</title>
        <authorList>
            <consortium name="US DOE Joint Genome Institute (JGI-PGF)"/>
            <person name="Walter F."/>
            <person name="Albersmeier A."/>
            <person name="Kalinowski J."/>
            <person name="Ruckert C."/>
        </authorList>
    </citation>
    <scope>NUCLEOTIDE SEQUENCE [LARGE SCALE GENOMIC DNA]</scope>
    <source>
        <strain evidence="2 3">CGMCC 1.16330</strain>
    </source>
</reference>
<protein>
    <submittedName>
        <fullName evidence="2">Uncharacterized protein</fullName>
    </submittedName>
</protein>
<accession>A0A8J2Z8G8</accession>
<comment type="caution">
    <text evidence="2">The sequence shown here is derived from an EMBL/GenBank/DDBJ whole genome shotgun (WGS) entry which is preliminary data.</text>
</comment>
<gene>
    <name evidence="2" type="ORF">GCM10010964_08360</name>
</gene>
<keyword evidence="3" id="KW-1185">Reference proteome</keyword>